<organism evidence="1">
    <name type="scientific">Anguilla anguilla</name>
    <name type="common">European freshwater eel</name>
    <name type="synonym">Muraena anguilla</name>
    <dbReference type="NCBI Taxonomy" id="7936"/>
    <lineage>
        <taxon>Eukaryota</taxon>
        <taxon>Metazoa</taxon>
        <taxon>Chordata</taxon>
        <taxon>Craniata</taxon>
        <taxon>Vertebrata</taxon>
        <taxon>Euteleostomi</taxon>
        <taxon>Actinopterygii</taxon>
        <taxon>Neopterygii</taxon>
        <taxon>Teleostei</taxon>
        <taxon>Anguilliformes</taxon>
        <taxon>Anguillidae</taxon>
        <taxon>Anguilla</taxon>
    </lineage>
</organism>
<reference evidence="1" key="2">
    <citation type="journal article" date="2015" name="Fish Shellfish Immunol.">
        <title>Early steps in the European eel (Anguilla anguilla)-Vibrio vulnificus interaction in the gills: Role of the RtxA13 toxin.</title>
        <authorList>
            <person name="Callol A."/>
            <person name="Pajuelo D."/>
            <person name="Ebbesson L."/>
            <person name="Teles M."/>
            <person name="MacKenzie S."/>
            <person name="Amaro C."/>
        </authorList>
    </citation>
    <scope>NUCLEOTIDE SEQUENCE</scope>
</reference>
<evidence type="ECO:0000313" key="1">
    <source>
        <dbReference type="EMBL" id="JAH13620.1"/>
    </source>
</evidence>
<accession>A0A0E9QBA5</accession>
<dbReference type="EMBL" id="GBXM01094957">
    <property type="protein sequence ID" value="JAH13620.1"/>
    <property type="molecule type" value="Transcribed_RNA"/>
</dbReference>
<proteinExistence type="predicted"/>
<protein>
    <submittedName>
        <fullName evidence="1">Uncharacterized protein</fullName>
    </submittedName>
</protein>
<name>A0A0E9QBA5_ANGAN</name>
<sequence>MTIIVKAVCSRLHYQQATAGAQQGGINNQLLLLIKKGSGSGQEARCGCHQIHICLEKSIFHFSSGYV</sequence>
<reference evidence="1" key="1">
    <citation type="submission" date="2014-11" db="EMBL/GenBank/DDBJ databases">
        <authorList>
            <person name="Amaro Gonzalez C."/>
        </authorList>
    </citation>
    <scope>NUCLEOTIDE SEQUENCE</scope>
</reference>
<dbReference type="AlphaFoldDB" id="A0A0E9QBA5"/>